<keyword evidence="2" id="KW-1185">Reference proteome</keyword>
<sequence length="183" mass="20727">MNIDDMDFSQLGLLNASQQIMSPTFGQLRADHNISKLIDDFDFEDALIKLAGLLYEEELHSNLVTTETMIHQLFLSQRGQKVMNAVEIGRLFDGIHSTYIGSWEDPAEDTMVGVANSIKGSYMFLNGLWESSCFYTQIFIDLIDEMPDNKPFSGIKKSVRAILILSNESICRKSLKRYQKGSD</sequence>
<proteinExistence type="predicted"/>
<dbReference type="RefSeq" id="WP_138988983.1">
    <property type="nucleotide sequence ID" value="NZ_CP043869.1"/>
</dbReference>
<organism evidence="1 2">
    <name type="scientific">Neptunomonas concharum</name>
    <dbReference type="NCBI Taxonomy" id="1031538"/>
    <lineage>
        <taxon>Bacteria</taxon>
        <taxon>Pseudomonadati</taxon>
        <taxon>Pseudomonadota</taxon>
        <taxon>Gammaproteobacteria</taxon>
        <taxon>Oceanospirillales</taxon>
        <taxon>Oceanospirillaceae</taxon>
        <taxon>Neptunomonas</taxon>
    </lineage>
</organism>
<name>A0A5P1R8I8_9GAMM</name>
<evidence type="ECO:0000313" key="2">
    <source>
        <dbReference type="Proteomes" id="UP000324760"/>
    </source>
</evidence>
<dbReference type="KEGG" id="ncu:F0U83_04035"/>
<gene>
    <name evidence="1" type="ORF">F0U83_04035</name>
</gene>
<evidence type="ECO:0000313" key="1">
    <source>
        <dbReference type="EMBL" id="QEQ95940.1"/>
    </source>
</evidence>
<dbReference type="AlphaFoldDB" id="A0A5P1R8I8"/>
<accession>A0A5P1R8I8</accession>
<reference evidence="1 2" key="1">
    <citation type="journal article" date="2019" name="Biochem. Eng. J.">
        <title>Metabolic engineering of the marine bacteria Neptunomonas concharum for the production of acetoin and meso-2,3-butanediol from acetate.</title>
        <authorList>
            <person name="Li W."/>
            <person name="Pu N."/>
            <person name="Liu C.-X."/>
            <person name="Yuan Q.-P."/>
            <person name="Li Z.-J."/>
        </authorList>
    </citation>
    <scope>NUCLEOTIDE SEQUENCE [LARGE SCALE GENOMIC DNA]</scope>
    <source>
        <strain evidence="1 2">JCM17730</strain>
    </source>
</reference>
<dbReference type="EMBL" id="CP043869">
    <property type="protein sequence ID" value="QEQ95940.1"/>
    <property type="molecule type" value="Genomic_DNA"/>
</dbReference>
<dbReference type="Proteomes" id="UP000324760">
    <property type="component" value="Chromosome"/>
</dbReference>
<protein>
    <submittedName>
        <fullName evidence="1">Uncharacterized protein</fullName>
    </submittedName>
</protein>